<dbReference type="InterPro" id="IPR036788">
    <property type="entry name" value="T_IF-3_C_sf"/>
</dbReference>
<reference evidence="9" key="1">
    <citation type="submission" date="2017-09" db="EMBL/GenBank/DDBJ databases">
        <title>Depth-based differentiation of microbial function through sediment-hosted aquifers and enrichment of novel symbionts in the deep terrestrial subsurface.</title>
        <authorList>
            <person name="Probst A.J."/>
            <person name="Ladd B."/>
            <person name="Jarett J.K."/>
            <person name="Geller-Mcgrath D.E."/>
            <person name="Sieber C.M.K."/>
            <person name="Emerson J.B."/>
            <person name="Anantharaman K."/>
            <person name="Thomas B.C."/>
            <person name="Malmstrom R."/>
            <person name="Stieglmeier M."/>
            <person name="Klingl A."/>
            <person name="Woyke T."/>
            <person name="Ryan C.M."/>
            <person name="Banfield J.F."/>
        </authorList>
    </citation>
    <scope>NUCLEOTIDE SEQUENCE [LARGE SCALE GENOMIC DNA]</scope>
</reference>
<comment type="subunit">
    <text evidence="5">Monomer.</text>
</comment>
<dbReference type="Pfam" id="PF00707">
    <property type="entry name" value="IF3_C"/>
    <property type="match status" value="1"/>
</dbReference>
<dbReference type="GO" id="GO:0003743">
    <property type="term" value="F:translation initiation factor activity"/>
    <property type="evidence" value="ECO:0007669"/>
    <property type="project" value="UniProtKB-UniRule"/>
</dbReference>
<feature type="domain" description="Translation initiation factor 3 N-terminal" evidence="7">
    <location>
        <begin position="21"/>
        <end position="87"/>
    </location>
</feature>
<evidence type="ECO:0000256" key="4">
    <source>
        <dbReference type="NCBIfam" id="TIGR00168"/>
    </source>
</evidence>
<keyword evidence="3 5" id="KW-0648">Protein biosynthesis</keyword>
<comment type="similarity">
    <text evidence="1 5">Belongs to the IF-3 family.</text>
</comment>
<dbReference type="InterPro" id="IPR019814">
    <property type="entry name" value="Translation_initiation_fac_3_N"/>
</dbReference>
<accession>A0A2M6WA13</accession>
<protein>
    <recommendedName>
        <fullName evidence="4 5">Translation initiation factor IF-3</fullName>
    </recommendedName>
</protein>
<evidence type="ECO:0000256" key="2">
    <source>
        <dbReference type="ARBA" id="ARBA00022540"/>
    </source>
</evidence>
<dbReference type="PANTHER" id="PTHR10938:SF0">
    <property type="entry name" value="TRANSLATION INITIATION FACTOR IF-3, MITOCHONDRIAL"/>
    <property type="match status" value="1"/>
</dbReference>
<evidence type="ECO:0000256" key="1">
    <source>
        <dbReference type="ARBA" id="ARBA00005439"/>
    </source>
</evidence>
<name>A0A2M6WA13_9BACT</name>
<proteinExistence type="inferred from homology"/>
<dbReference type="PROSITE" id="PS00938">
    <property type="entry name" value="IF3"/>
    <property type="match status" value="1"/>
</dbReference>
<dbReference type="InterPro" id="IPR001288">
    <property type="entry name" value="Translation_initiation_fac_3"/>
</dbReference>
<comment type="function">
    <text evidence="5">IF-3 binds to the 30S ribosomal subunit and shifts the equilibrium between 70S ribosomes and their 50S and 30S subunits in favor of the free subunits, thus enhancing the availability of 30S subunits on which protein synthesis initiation begins.</text>
</comment>
<dbReference type="Proteomes" id="UP000231464">
    <property type="component" value="Unassembled WGS sequence"/>
</dbReference>
<dbReference type="EMBL" id="PFBP01000049">
    <property type="protein sequence ID" value="PIT89597.1"/>
    <property type="molecule type" value="Genomic_DNA"/>
</dbReference>
<evidence type="ECO:0000313" key="9">
    <source>
        <dbReference type="Proteomes" id="UP000231464"/>
    </source>
</evidence>
<sequence length="181" mass="20901">MQIRRYKSFRKPVLEKRTRYNEMIRVPQILLIDENGQNVGVKNSRAALAQAKELELDLVEVNPVANPPVCKIMDFGKFKYEQEKLAHKQKVASKKTDLKGIRLSFKIKGGDLENRQNQAQKFLTENNQVKIELILKGRERAYADNAKKIIEDFIRYFGENVKVMQPIQRQGGKFSAVIAPK</sequence>
<keyword evidence="2 5" id="KW-0396">Initiation factor</keyword>
<evidence type="ECO:0000259" key="7">
    <source>
        <dbReference type="Pfam" id="PF05198"/>
    </source>
</evidence>
<evidence type="ECO:0000256" key="3">
    <source>
        <dbReference type="ARBA" id="ARBA00022917"/>
    </source>
</evidence>
<dbReference type="PANTHER" id="PTHR10938">
    <property type="entry name" value="TRANSLATION INITIATION FACTOR IF-3"/>
    <property type="match status" value="1"/>
</dbReference>
<dbReference type="Gene3D" id="3.10.20.80">
    <property type="entry name" value="Translation initiation factor 3 (IF-3), N-terminal domain"/>
    <property type="match status" value="1"/>
</dbReference>
<evidence type="ECO:0000259" key="6">
    <source>
        <dbReference type="Pfam" id="PF00707"/>
    </source>
</evidence>
<comment type="caution">
    <text evidence="8">The sequence shown here is derived from an EMBL/GenBank/DDBJ whole genome shotgun (WGS) entry which is preliminary data.</text>
</comment>
<dbReference type="InterPro" id="IPR036787">
    <property type="entry name" value="T_IF-3_N_sf"/>
</dbReference>
<dbReference type="AlphaFoldDB" id="A0A2M6WA13"/>
<dbReference type="GO" id="GO:0032790">
    <property type="term" value="P:ribosome disassembly"/>
    <property type="evidence" value="ECO:0007669"/>
    <property type="project" value="TreeGrafter"/>
</dbReference>
<dbReference type="SUPFAM" id="SSF55200">
    <property type="entry name" value="Translation initiation factor IF3, C-terminal domain"/>
    <property type="match status" value="1"/>
</dbReference>
<evidence type="ECO:0000313" key="8">
    <source>
        <dbReference type="EMBL" id="PIT89597.1"/>
    </source>
</evidence>
<dbReference type="NCBIfam" id="TIGR00168">
    <property type="entry name" value="infC"/>
    <property type="match status" value="1"/>
</dbReference>
<feature type="domain" description="Translation initiation factor 3 C-terminal" evidence="6">
    <location>
        <begin position="97"/>
        <end position="181"/>
    </location>
</feature>
<dbReference type="SUPFAM" id="SSF54364">
    <property type="entry name" value="Translation initiation factor IF3, N-terminal domain"/>
    <property type="match status" value="1"/>
</dbReference>
<dbReference type="Pfam" id="PF05198">
    <property type="entry name" value="IF3_N"/>
    <property type="match status" value="1"/>
</dbReference>
<dbReference type="GO" id="GO:0043022">
    <property type="term" value="F:ribosome binding"/>
    <property type="evidence" value="ECO:0007669"/>
    <property type="project" value="TreeGrafter"/>
</dbReference>
<evidence type="ECO:0000256" key="5">
    <source>
        <dbReference type="RuleBase" id="RU000646"/>
    </source>
</evidence>
<dbReference type="InterPro" id="IPR019815">
    <property type="entry name" value="Translation_initiation_fac_3_C"/>
</dbReference>
<dbReference type="GO" id="GO:0005737">
    <property type="term" value="C:cytoplasm"/>
    <property type="evidence" value="ECO:0007669"/>
    <property type="project" value="UniProtKB-SubCell"/>
</dbReference>
<dbReference type="Gene3D" id="3.30.110.10">
    <property type="entry name" value="Translation initiation factor 3 (IF-3), C-terminal domain"/>
    <property type="match status" value="1"/>
</dbReference>
<comment type="subcellular location">
    <subcellularLocation>
        <location evidence="5">Cytoplasm</location>
    </subcellularLocation>
</comment>
<organism evidence="8 9">
    <name type="scientific">Candidatus Kuenenbacteria bacterium CG10_big_fil_rev_8_21_14_0_10_36_11</name>
    <dbReference type="NCBI Taxonomy" id="1974618"/>
    <lineage>
        <taxon>Bacteria</taxon>
        <taxon>Candidatus Kueneniibacteriota</taxon>
    </lineage>
</organism>
<dbReference type="InterPro" id="IPR019813">
    <property type="entry name" value="Translation_initiation_fac3_CS"/>
</dbReference>
<gene>
    <name evidence="8" type="ORF">COU23_03040</name>
</gene>